<dbReference type="InterPro" id="IPR028250">
    <property type="entry name" value="DsbDN"/>
</dbReference>
<keyword evidence="4" id="KW-1185">Reference proteome</keyword>
<evidence type="ECO:0000313" key="4">
    <source>
        <dbReference type="Proteomes" id="UP000318801"/>
    </source>
</evidence>
<name>A0A506UF12_9HYPH</name>
<dbReference type="EMBL" id="VHLG01000003">
    <property type="protein sequence ID" value="TPW31505.1"/>
    <property type="molecule type" value="Genomic_DNA"/>
</dbReference>
<protein>
    <recommendedName>
        <fullName evidence="2">Thiol:disulfide interchange protein DsbD N-terminal domain-containing protein</fullName>
    </recommendedName>
</protein>
<evidence type="ECO:0000256" key="1">
    <source>
        <dbReference type="SAM" id="SignalP"/>
    </source>
</evidence>
<comment type="caution">
    <text evidence="3">The sequence shown here is derived from an EMBL/GenBank/DDBJ whole genome shotgun (WGS) entry which is preliminary data.</text>
</comment>
<keyword evidence="1" id="KW-0732">Signal</keyword>
<dbReference type="Proteomes" id="UP000318801">
    <property type="component" value="Unassembled WGS sequence"/>
</dbReference>
<dbReference type="Pfam" id="PF11412">
    <property type="entry name" value="DsbD_N"/>
    <property type="match status" value="1"/>
</dbReference>
<dbReference type="OrthoDB" id="9811036at2"/>
<dbReference type="AlphaFoldDB" id="A0A506UF12"/>
<sequence length="280" mass="29466">MKKNLVLRLSSTFCLCLAAAAPAFAAPTDWVSDAGGRARIIVLPPEQDGTIRAALQVEPEPGWITYWREPGDSGIPPSVTVTGSDGAALQQIDFPVPEKLNIAGGWDMGYNAPVTFPLTLTADAGTLPSLDVSVFLGLCHDICIPFQADFNIAPDSESYSATPVLQAIMAAARSTLPENPSADFAVKSATLKDSSIAIALVMPNAGNATLPQLILANSKGFVIEAPDGIWGDDGQYRVTIPLTDIPSPFKADDGAWQLLAKSDGRAMEAAFSLTQAPQQN</sequence>
<feature type="domain" description="Thiol:disulfide interchange protein DsbD N-terminal" evidence="2">
    <location>
        <begin position="47"/>
        <end position="150"/>
    </location>
</feature>
<accession>A0A506UF12</accession>
<organism evidence="3 4">
    <name type="scientific">Martelella alba</name>
    <dbReference type="NCBI Taxonomy" id="2590451"/>
    <lineage>
        <taxon>Bacteria</taxon>
        <taxon>Pseudomonadati</taxon>
        <taxon>Pseudomonadota</taxon>
        <taxon>Alphaproteobacteria</taxon>
        <taxon>Hyphomicrobiales</taxon>
        <taxon>Aurantimonadaceae</taxon>
        <taxon>Martelella</taxon>
    </lineage>
</organism>
<reference evidence="3 4" key="1">
    <citation type="submission" date="2019-06" db="EMBL/GenBank/DDBJ databases">
        <authorList>
            <person name="Li M."/>
        </authorList>
    </citation>
    <scope>NUCLEOTIDE SEQUENCE [LARGE SCALE GENOMIC DNA]</scope>
    <source>
        <strain evidence="3 4">BGMRC2036</strain>
    </source>
</reference>
<dbReference type="RefSeq" id="WP_141148275.1">
    <property type="nucleotide sequence ID" value="NZ_VHLG01000003.1"/>
</dbReference>
<feature type="signal peptide" evidence="1">
    <location>
        <begin position="1"/>
        <end position="25"/>
    </location>
</feature>
<evidence type="ECO:0000259" key="2">
    <source>
        <dbReference type="Pfam" id="PF11412"/>
    </source>
</evidence>
<gene>
    <name evidence="3" type="ORF">FJU08_07035</name>
</gene>
<proteinExistence type="predicted"/>
<feature type="chain" id="PRO_5021434675" description="Thiol:disulfide interchange protein DsbD N-terminal domain-containing protein" evidence="1">
    <location>
        <begin position="26"/>
        <end position="280"/>
    </location>
</feature>
<evidence type="ECO:0000313" key="3">
    <source>
        <dbReference type="EMBL" id="TPW31505.1"/>
    </source>
</evidence>